<evidence type="ECO:0000256" key="1">
    <source>
        <dbReference type="SAM" id="MobiDB-lite"/>
    </source>
</evidence>
<dbReference type="STRING" id="1432307.W9CF80"/>
<keyword evidence="2" id="KW-1133">Transmembrane helix</keyword>
<reference evidence="3 4" key="1">
    <citation type="journal article" date="2014" name="Genome Announc.">
        <title>Draft genome sequence of Sclerotinia borealis, a psychrophilic plant pathogenic fungus.</title>
        <authorList>
            <person name="Mardanov A.V."/>
            <person name="Beletsky A.V."/>
            <person name="Kadnikov V.V."/>
            <person name="Ignatov A.N."/>
            <person name="Ravin N.V."/>
        </authorList>
    </citation>
    <scope>NUCLEOTIDE SEQUENCE [LARGE SCALE GENOMIC DNA]</scope>
    <source>
        <strain evidence="4">F-4157</strain>
    </source>
</reference>
<evidence type="ECO:0000256" key="2">
    <source>
        <dbReference type="SAM" id="Phobius"/>
    </source>
</evidence>
<feature type="compositionally biased region" description="Polar residues" evidence="1">
    <location>
        <begin position="20"/>
        <end position="31"/>
    </location>
</feature>
<keyword evidence="4" id="KW-1185">Reference proteome</keyword>
<dbReference type="EMBL" id="AYSA01000240">
    <property type="protein sequence ID" value="ESZ94521.1"/>
    <property type="molecule type" value="Genomic_DNA"/>
</dbReference>
<feature type="transmembrane region" description="Helical" evidence="2">
    <location>
        <begin position="233"/>
        <end position="254"/>
    </location>
</feature>
<protein>
    <submittedName>
        <fullName evidence="3">Uncharacterized protein</fullName>
    </submittedName>
</protein>
<feature type="transmembrane region" description="Helical" evidence="2">
    <location>
        <begin position="71"/>
        <end position="91"/>
    </location>
</feature>
<evidence type="ECO:0000313" key="4">
    <source>
        <dbReference type="Proteomes" id="UP000019487"/>
    </source>
</evidence>
<comment type="caution">
    <text evidence="3">The sequence shown here is derived from an EMBL/GenBank/DDBJ whole genome shotgun (WGS) entry which is preliminary data.</text>
</comment>
<feature type="transmembrane region" description="Helical" evidence="2">
    <location>
        <begin position="286"/>
        <end position="306"/>
    </location>
</feature>
<feature type="region of interest" description="Disordered" evidence="1">
    <location>
        <begin position="20"/>
        <end position="62"/>
    </location>
</feature>
<name>W9CF80_SCLBF</name>
<keyword evidence="2" id="KW-0472">Membrane</keyword>
<organism evidence="3 4">
    <name type="scientific">Sclerotinia borealis (strain F-4128)</name>
    <dbReference type="NCBI Taxonomy" id="1432307"/>
    <lineage>
        <taxon>Eukaryota</taxon>
        <taxon>Fungi</taxon>
        <taxon>Dikarya</taxon>
        <taxon>Ascomycota</taxon>
        <taxon>Pezizomycotina</taxon>
        <taxon>Leotiomycetes</taxon>
        <taxon>Helotiales</taxon>
        <taxon>Sclerotiniaceae</taxon>
        <taxon>Sclerotinia</taxon>
    </lineage>
</organism>
<proteinExistence type="predicted"/>
<sequence>MAALIRLPHTISRSLNRINVDNPVDNSNATPLQDLESSRLSTETQRRNGFCQSNATSKESPKHVPYVSKPYALQMIVSCGIVGAVMLLLTINVHYHGPMQTAASGALAGNVLNAALPKVPLPKENAGAERALPYMMTLEFQTRVVEFVATKQSALMEMRRCANDPILKPPNLNTIWGRLRGKNLDCGAIWLESVVSVLVFGAILTYTIFHIKWHTQPYLYPNFQNTFSMGESLFLIFLVILYILIGGTFCVHIFTELGSFIEEILNGTRGQTEVQFKPVRTLLSRFFLACILMGVFILPAIGLIGGPDIFWNRQMKDSCKGFNTRIKMGRTWARSKYHLRSLSASVDNQTFYLTPVFAPQVQSNATYQYYHRFSGNTVNTAHIAVDVDIDNGFWRVMHLDGPDERTKWWAIGRRYSKVEFPIFENINETEKLRGTIEKRGPHLWLPEYKMIIQGVEDARQHCEIEPFVRVIDTSDAPQKYVEKMLKSDWKWSNKWDPRVIMRAASFGHGRQRLDMCMRENIYRTVEGEPSQVKGVDDLSLVPLAVIAANRMRMGEVGRLDCSR</sequence>
<evidence type="ECO:0000313" key="3">
    <source>
        <dbReference type="EMBL" id="ESZ94521.1"/>
    </source>
</evidence>
<dbReference type="OrthoDB" id="6512771at2759"/>
<accession>W9CF80</accession>
<gene>
    <name evidence="3" type="ORF">SBOR_5101</name>
</gene>
<dbReference type="Proteomes" id="UP000019487">
    <property type="component" value="Unassembled WGS sequence"/>
</dbReference>
<keyword evidence="2" id="KW-0812">Transmembrane</keyword>
<dbReference type="AlphaFoldDB" id="W9CF80"/>
<dbReference type="HOGENOM" id="CLU_484102_0_0_1"/>
<feature type="transmembrane region" description="Helical" evidence="2">
    <location>
        <begin position="188"/>
        <end position="213"/>
    </location>
</feature>